<dbReference type="AlphaFoldDB" id="A0A9W7WXZ3"/>
<keyword evidence="6 17" id="KW-1133">Transmembrane helix</keyword>
<feature type="transmembrane region" description="Helical" evidence="17">
    <location>
        <begin position="51"/>
        <end position="76"/>
    </location>
</feature>
<dbReference type="PANTHER" id="PTHR24235">
    <property type="entry name" value="NEUROPEPTIDE Y RECEPTOR"/>
    <property type="match status" value="1"/>
</dbReference>
<comment type="subcellular location">
    <subcellularLocation>
        <location evidence="1">Cell membrane</location>
        <topology evidence="1">Multi-pass membrane protein</topology>
    </subcellularLocation>
</comment>
<dbReference type="OrthoDB" id="9046662at2759"/>
<keyword evidence="9" id="KW-0564">Palmitate</keyword>
<dbReference type="PROSITE" id="PS00237">
    <property type="entry name" value="G_PROTEIN_RECEP_F1_1"/>
    <property type="match status" value="1"/>
</dbReference>
<dbReference type="Gene3D" id="1.20.1070.10">
    <property type="entry name" value="Rhodopsin 7-helix transmembrane proteins"/>
    <property type="match status" value="1"/>
</dbReference>
<evidence type="ECO:0000256" key="7">
    <source>
        <dbReference type="ARBA" id="ARBA00023040"/>
    </source>
</evidence>
<dbReference type="GO" id="GO:0007193">
    <property type="term" value="P:adenylate cyclase-inhibiting G protein-coupled receptor signaling pathway"/>
    <property type="evidence" value="ECO:0007669"/>
    <property type="project" value="UniProtKB-ARBA"/>
</dbReference>
<keyword evidence="14" id="KW-0449">Lipoprotein</keyword>
<evidence type="ECO:0000313" key="19">
    <source>
        <dbReference type="EMBL" id="KAI7810532.1"/>
    </source>
</evidence>
<name>A0A9W7WXZ3_TRIRA</name>
<dbReference type="SMART" id="SM01381">
    <property type="entry name" value="7TM_GPCR_Srsx"/>
    <property type="match status" value="1"/>
</dbReference>
<dbReference type="PRINTS" id="PR01014">
    <property type="entry name" value="NRPEPTIDEY2R"/>
</dbReference>
<protein>
    <recommendedName>
        <fullName evidence="3">Neuropeptide Y receptor type 2</fullName>
    </recommendedName>
    <alternativeName>
        <fullName evidence="15">NPY-Y2 receptor</fullName>
    </alternativeName>
</protein>
<dbReference type="GO" id="GO:0005886">
    <property type="term" value="C:plasma membrane"/>
    <property type="evidence" value="ECO:0007669"/>
    <property type="project" value="UniProtKB-SubCell"/>
</dbReference>
<evidence type="ECO:0000256" key="13">
    <source>
        <dbReference type="ARBA" id="ARBA00023224"/>
    </source>
</evidence>
<evidence type="ECO:0000256" key="10">
    <source>
        <dbReference type="ARBA" id="ARBA00023157"/>
    </source>
</evidence>
<keyword evidence="8 17" id="KW-0472">Membrane</keyword>
<feature type="transmembrane region" description="Helical" evidence="17">
    <location>
        <begin position="125"/>
        <end position="146"/>
    </location>
</feature>
<proteinExistence type="inferred from homology"/>
<evidence type="ECO:0000256" key="5">
    <source>
        <dbReference type="ARBA" id="ARBA00022692"/>
    </source>
</evidence>
<evidence type="ECO:0000256" key="3">
    <source>
        <dbReference type="ARBA" id="ARBA00019472"/>
    </source>
</evidence>
<accession>A0A9W7WXZ3</accession>
<comment type="similarity">
    <text evidence="2 16">Belongs to the G-protein coupled receptor 1 family.</text>
</comment>
<dbReference type="PRINTS" id="PR01012">
    <property type="entry name" value="NRPEPTIDEYR"/>
</dbReference>
<dbReference type="PANTHER" id="PTHR24235:SF20">
    <property type="entry name" value="NEUROPEPTIDE Y RECEPTOR TYPE 2"/>
    <property type="match status" value="1"/>
</dbReference>
<evidence type="ECO:0000256" key="17">
    <source>
        <dbReference type="SAM" id="Phobius"/>
    </source>
</evidence>
<dbReference type="InterPro" id="IPR017452">
    <property type="entry name" value="GPCR_Rhodpsn_7TM"/>
</dbReference>
<evidence type="ECO:0000256" key="14">
    <source>
        <dbReference type="ARBA" id="ARBA00023288"/>
    </source>
</evidence>
<evidence type="ECO:0000256" key="4">
    <source>
        <dbReference type="ARBA" id="ARBA00022475"/>
    </source>
</evidence>
<evidence type="ECO:0000256" key="8">
    <source>
        <dbReference type="ARBA" id="ARBA00023136"/>
    </source>
</evidence>
<feature type="transmembrane region" description="Helical" evidence="17">
    <location>
        <begin position="267"/>
        <end position="285"/>
    </location>
</feature>
<gene>
    <name evidence="19" type="ORF">IRJ41_003135</name>
</gene>
<comment type="caution">
    <text evidence="19">The sequence shown here is derived from an EMBL/GenBank/DDBJ whole genome shotgun (WGS) entry which is preliminary data.</text>
</comment>
<dbReference type="Pfam" id="PF00001">
    <property type="entry name" value="7tm_1"/>
    <property type="match status" value="1"/>
</dbReference>
<keyword evidence="11 16" id="KW-0675">Receptor</keyword>
<sequence length="379" mass="42858">MDRRTEINISEDKMLSSQFESTNCCTPTAIHVEDDLLDGLEDSTKLVGVQVILILAYSTIIFCGVTGNSLVIYVVYKFRNLHTVTNYFIVNLAVADLMVNTLCLPFTLMYTLYGQWKFGQVMCYLLPYAQGLAVHVSTITLNVIALDRYRSIVHHTETKMSKDMCGVVIVVTWVASAILASPLAIFREYVTFDLTPEQSIQGCAEKWPGSSADGTIYSIAMFLLQYGLPLCIISFAYIQIWNKLRNHISPGGGRSDRHQRRQKTTKMLVAVVVVFTISWLPFHAFQLAVDIDSSVLEMKDFKLLYTAFHIVAMCSTFANPILYGWMNRNYRRSFVAVFKCGRLNNRMRRVCCSEAVRQKCAARNEQNTISVTFTQGNAL</sequence>
<dbReference type="SUPFAM" id="SSF81321">
    <property type="entry name" value="Family A G protein-coupled receptor-like"/>
    <property type="match status" value="1"/>
</dbReference>
<evidence type="ECO:0000256" key="9">
    <source>
        <dbReference type="ARBA" id="ARBA00023139"/>
    </source>
</evidence>
<feature type="transmembrane region" description="Helical" evidence="17">
    <location>
        <begin position="88"/>
        <end position="113"/>
    </location>
</feature>
<evidence type="ECO:0000256" key="16">
    <source>
        <dbReference type="RuleBase" id="RU000688"/>
    </source>
</evidence>
<dbReference type="PROSITE" id="PS50262">
    <property type="entry name" value="G_PROTEIN_RECEP_F1_2"/>
    <property type="match status" value="1"/>
</dbReference>
<keyword evidence="13 16" id="KW-0807">Transducer</keyword>
<feature type="transmembrane region" description="Helical" evidence="17">
    <location>
        <begin position="305"/>
        <end position="325"/>
    </location>
</feature>
<dbReference type="FunFam" id="1.20.1070.10:FF:000158">
    <property type="entry name" value="Neuropeptide Y receptor type 2"/>
    <property type="match status" value="1"/>
</dbReference>
<evidence type="ECO:0000256" key="12">
    <source>
        <dbReference type="ARBA" id="ARBA00023180"/>
    </source>
</evidence>
<keyword evidence="5 16" id="KW-0812">Transmembrane</keyword>
<feature type="domain" description="G-protein coupled receptors family 1 profile" evidence="18">
    <location>
        <begin position="67"/>
        <end position="323"/>
    </location>
</feature>
<evidence type="ECO:0000259" key="18">
    <source>
        <dbReference type="PROSITE" id="PS50262"/>
    </source>
</evidence>
<keyword evidence="7 16" id="KW-0297">G-protein coupled receptor</keyword>
<keyword evidence="12" id="KW-0325">Glycoprotein</keyword>
<evidence type="ECO:0000256" key="2">
    <source>
        <dbReference type="ARBA" id="ARBA00010663"/>
    </source>
</evidence>
<keyword evidence="20" id="KW-1185">Reference proteome</keyword>
<feature type="transmembrane region" description="Helical" evidence="17">
    <location>
        <begin position="216"/>
        <end position="238"/>
    </location>
</feature>
<keyword evidence="10" id="KW-1015">Disulfide bond</keyword>
<dbReference type="InterPro" id="IPR000611">
    <property type="entry name" value="NPY_rcpt"/>
</dbReference>
<dbReference type="Proteomes" id="UP001059041">
    <property type="component" value="Linkage Group LG4"/>
</dbReference>
<organism evidence="19 20">
    <name type="scientific">Triplophysa rosa</name>
    <name type="common">Cave loach</name>
    <dbReference type="NCBI Taxonomy" id="992332"/>
    <lineage>
        <taxon>Eukaryota</taxon>
        <taxon>Metazoa</taxon>
        <taxon>Chordata</taxon>
        <taxon>Craniata</taxon>
        <taxon>Vertebrata</taxon>
        <taxon>Euteleostomi</taxon>
        <taxon>Actinopterygii</taxon>
        <taxon>Neopterygii</taxon>
        <taxon>Teleostei</taxon>
        <taxon>Ostariophysi</taxon>
        <taxon>Cypriniformes</taxon>
        <taxon>Nemacheilidae</taxon>
        <taxon>Triplophysa</taxon>
    </lineage>
</organism>
<keyword evidence="4" id="KW-1003">Cell membrane</keyword>
<evidence type="ECO:0000256" key="6">
    <source>
        <dbReference type="ARBA" id="ARBA00022989"/>
    </source>
</evidence>
<dbReference type="PRINTS" id="PR00237">
    <property type="entry name" value="GPCRRHODOPSN"/>
</dbReference>
<dbReference type="InterPro" id="IPR001358">
    <property type="entry name" value="NPY2_rcpt"/>
</dbReference>
<dbReference type="InterPro" id="IPR000276">
    <property type="entry name" value="GPCR_Rhodpsn"/>
</dbReference>
<reference evidence="19" key="1">
    <citation type="submission" date="2021-02" db="EMBL/GenBank/DDBJ databases">
        <title>Comparative genomics reveals that relaxation of natural selection precedes convergent phenotypic evolution of cavefish.</title>
        <authorList>
            <person name="Peng Z."/>
        </authorList>
    </citation>
    <scope>NUCLEOTIDE SEQUENCE</scope>
    <source>
        <tissue evidence="19">Muscle</tissue>
    </source>
</reference>
<feature type="transmembrane region" description="Helical" evidence="17">
    <location>
        <begin position="167"/>
        <end position="186"/>
    </location>
</feature>
<dbReference type="GO" id="GO:0004983">
    <property type="term" value="F:neuropeptide Y receptor activity"/>
    <property type="evidence" value="ECO:0007669"/>
    <property type="project" value="InterPro"/>
</dbReference>
<dbReference type="GO" id="GO:0005929">
    <property type="term" value="C:cilium"/>
    <property type="evidence" value="ECO:0007669"/>
    <property type="project" value="UniProtKB-ARBA"/>
</dbReference>
<evidence type="ECO:0000256" key="15">
    <source>
        <dbReference type="ARBA" id="ARBA00032013"/>
    </source>
</evidence>
<evidence type="ECO:0000313" key="20">
    <source>
        <dbReference type="Proteomes" id="UP001059041"/>
    </source>
</evidence>
<evidence type="ECO:0000256" key="11">
    <source>
        <dbReference type="ARBA" id="ARBA00023170"/>
    </source>
</evidence>
<dbReference type="EMBL" id="JAFHDT010000004">
    <property type="protein sequence ID" value="KAI7810532.1"/>
    <property type="molecule type" value="Genomic_DNA"/>
</dbReference>
<evidence type="ECO:0000256" key="1">
    <source>
        <dbReference type="ARBA" id="ARBA00004651"/>
    </source>
</evidence>